<protein>
    <submittedName>
        <fullName evidence="1">Uncharacterized protein</fullName>
    </submittedName>
</protein>
<dbReference type="Proteomes" id="UP000002171">
    <property type="component" value="Unassembled WGS sequence"/>
</dbReference>
<dbReference type="EMBL" id="AAOW01000051">
    <property type="protein sequence ID" value="EAR59477.1"/>
    <property type="molecule type" value="Genomic_DNA"/>
</dbReference>
<organism evidence="1 2">
    <name type="scientific">Neptuniibacter caesariensis</name>
    <dbReference type="NCBI Taxonomy" id="207954"/>
    <lineage>
        <taxon>Bacteria</taxon>
        <taxon>Pseudomonadati</taxon>
        <taxon>Pseudomonadota</taxon>
        <taxon>Gammaproteobacteria</taxon>
        <taxon>Oceanospirillales</taxon>
        <taxon>Oceanospirillaceae</taxon>
        <taxon>Neptuniibacter</taxon>
    </lineage>
</organism>
<evidence type="ECO:0000313" key="2">
    <source>
        <dbReference type="Proteomes" id="UP000002171"/>
    </source>
</evidence>
<keyword evidence="2" id="KW-1185">Reference proteome</keyword>
<dbReference type="AlphaFoldDB" id="A0A7U8C0W6"/>
<proteinExistence type="predicted"/>
<comment type="caution">
    <text evidence="1">The sequence shown here is derived from an EMBL/GenBank/DDBJ whole genome shotgun (WGS) entry which is preliminary data.</text>
</comment>
<evidence type="ECO:0000313" key="1">
    <source>
        <dbReference type="EMBL" id="EAR59477.1"/>
    </source>
</evidence>
<accession>A0A7U8C0W6</accession>
<sequence length="188" mass="20745">MPLLLATKEINLRAVSQSNVCFTHVVTLTETTLCTLGFALSIQNVHAFNFNVEQLFYCLFDFRFSSVFCYTKNNLLRTISYDSSFLGDVRTQQHLINAFLFHASFSSIFFRAATVTSTLSKPTRDTGSTPEASRTSTCGTLRAARYRFCSTSSVISSALFSSSSFSLATNCLVFGDSTANSSTTTRRS</sequence>
<gene>
    <name evidence="1" type="ORF">MED92_18513</name>
</gene>
<reference evidence="1 2" key="1">
    <citation type="submission" date="2006-02" db="EMBL/GenBank/DDBJ databases">
        <authorList>
            <person name="Pinhassi J."/>
            <person name="Pedros-Alio C."/>
            <person name="Ferriera S."/>
            <person name="Johnson J."/>
            <person name="Kravitz S."/>
            <person name="Halpern A."/>
            <person name="Remington K."/>
            <person name="Beeson K."/>
            <person name="Tran B."/>
            <person name="Rogers Y.-H."/>
            <person name="Friedman R."/>
            <person name="Venter J.C."/>
        </authorList>
    </citation>
    <scope>NUCLEOTIDE SEQUENCE [LARGE SCALE GENOMIC DNA]</scope>
    <source>
        <strain evidence="1 2">MED92</strain>
    </source>
</reference>
<name>A0A7U8C0W6_NEPCE</name>